<feature type="transmembrane region" description="Helical" evidence="9">
    <location>
        <begin position="21"/>
        <end position="44"/>
    </location>
</feature>
<dbReference type="InterPro" id="IPR045062">
    <property type="entry name" value="Cyt_c_biogenesis_CcsA/CcmC"/>
</dbReference>
<dbReference type="NCBIfam" id="TIGR01191">
    <property type="entry name" value="ccmC"/>
    <property type="match status" value="1"/>
</dbReference>
<evidence type="ECO:0000256" key="9">
    <source>
        <dbReference type="RuleBase" id="RU364092"/>
    </source>
</evidence>
<dbReference type="InterPro" id="IPR003557">
    <property type="entry name" value="Cyt_c_biogenesis_CcmC"/>
</dbReference>
<dbReference type="PANTHER" id="PTHR30071">
    <property type="entry name" value="HEME EXPORTER PROTEIN C"/>
    <property type="match status" value="1"/>
</dbReference>
<evidence type="ECO:0000313" key="11">
    <source>
        <dbReference type="EMBL" id="RCL37629.1"/>
    </source>
</evidence>
<keyword evidence="9" id="KW-0997">Cell inner membrane</keyword>
<feature type="transmembrane region" description="Helical" evidence="9">
    <location>
        <begin position="200"/>
        <end position="220"/>
    </location>
</feature>
<dbReference type="Proteomes" id="UP000252147">
    <property type="component" value="Unassembled WGS sequence"/>
</dbReference>
<evidence type="ECO:0000256" key="5">
    <source>
        <dbReference type="ARBA" id="ARBA00022692"/>
    </source>
</evidence>
<feature type="transmembrane region" description="Helical" evidence="9">
    <location>
        <begin position="91"/>
        <end position="115"/>
    </location>
</feature>
<feature type="transmembrane region" description="Helical" evidence="9">
    <location>
        <begin position="64"/>
        <end position="84"/>
    </location>
</feature>
<evidence type="ECO:0000256" key="7">
    <source>
        <dbReference type="ARBA" id="ARBA00022989"/>
    </source>
</evidence>
<accession>A0A368BJZ9</accession>
<keyword evidence="9" id="KW-1003">Cell membrane</keyword>
<keyword evidence="6 9" id="KW-0201">Cytochrome c-type biogenesis</keyword>
<gene>
    <name evidence="9" type="primary">ccmC</name>
    <name evidence="11" type="ORF">DBW97_04515</name>
</gene>
<dbReference type="GO" id="GO:0017004">
    <property type="term" value="P:cytochrome complex assembly"/>
    <property type="evidence" value="ECO:0007669"/>
    <property type="project" value="UniProtKB-KW"/>
</dbReference>
<evidence type="ECO:0000256" key="4">
    <source>
        <dbReference type="ARBA" id="ARBA00016463"/>
    </source>
</evidence>
<reference evidence="11 12" key="1">
    <citation type="journal article" date="2018" name="Microbiome">
        <title>Fine metagenomic profile of the Mediterranean stratified and mixed water columns revealed by assembly and recruitment.</title>
        <authorList>
            <person name="Haro-Moreno J.M."/>
            <person name="Lopez-Perez M."/>
            <person name="De La Torre J.R."/>
            <person name="Picazo A."/>
            <person name="Camacho A."/>
            <person name="Rodriguez-Valera F."/>
        </authorList>
    </citation>
    <scope>NUCLEOTIDE SEQUENCE [LARGE SCALE GENOMIC DNA]</scope>
    <source>
        <strain evidence="11">MED-G83</strain>
    </source>
</reference>
<evidence type="ECO:0000313" key="12">
    <source>
        <dbReference type="Proteomes" id="UP000252147"/>
    </source>
</evidence>
<evidence type="ECO:0000256" key="1">
    <source>
        <dbReference type="ARBA" id="ARBA00002442"/>
    </source>
</evidence>
<keyword evidence="5 9" id="KW-0812">Transmembrane</keyword>
<keyword evidence="9" id="KW-0813">Transport</keyword>
<feature type="domain" description="Cytochrome c assembly protein" evidence="10">
    <location>
        <begin position="28"/>
        <end position="184"/>
    </location>
</feature>
<comment type="function">
    <text evidence="1 9">Required for the export of heme to the periplasm for the biogenesis of c-type cytochromes.</text>
</comment>
<evidence type="ECO:0000256" key="3">
    <source>
        <dbReference type="ARBA" id="ARBA00005840"/>
    </source>
</evidence>
<sequence length="243" mass="27380">MYKYIAKYFLLEKVYLFCRATALWSLGIGAVSFLLVAYLCLFILPSDATQSEVYRILFVHVPSAIFSELVYIFMAVNGFIYLVWRTKISAIFLSSAINIGLAFTALVLVTGALWGKPTWGTYWVWDARITSTFVLLIQYIGILALKSSFNSKETADQIVSIVAIIGAINIPIIKFSVEWWNTLHQSASITFSGSSIDAEMLYALPLMILSFAFLAFFIFSRNIQIEILSRNSNTKKVRELLNG</sequence>
<name>A0A368BJZ9_9GAMM</name>
<dbReference type="GO" id="GO:0020037">
    <property type="term" value="F:heme binding"/>
    <property type="evidence" value="ECO:0007669"/>
    <property type="project" value="InterPro"/>
</dbReference>
<feature type="transmembrane region" description="Helical" evidence="9">
    <location>
        <begin position="158"/>
        <end position="180"/>
    </location>
</feature>
<comment type="caution">
    <text evidence="11">The sequence shown here is derived from an EMBL/GenBank/DDBJ whole genome shotgun (WGS) entry which is preliminary data.</text>
</comment>
<dbReference type="GO" id="GO:0005886">
    <property type="term" value="C:plasma membrane"/>
    <property type="evidence" value="ECO:0007669"/>
    <property type="project" value="UniProtKB-SubCell"/>
</dbReference>
<dbReference type="PRINTS" id="PR01386">
    <property type="entry name" value="CCMCBIOGNSIS"/>
</dbReference>
<dbReference type="InterPro" id="IPR002541">
    <property type="entry name" value="Cyt_c_assembly"/>
</dbReference>
<dbReference type="AlphaFoldDB" id="A0A368BJZ9"/>
<keyword evidence="8 9" id="KW-0472">Membrane</keyword>
<evidence type="ECO:0000256" key="2">
    <source>
        <dbReference type="ARBA" id="ARBA00004141"/>
    </source>
</evidence>
<protein>
    <recommendedName>
        <fullName evidence="4 9">Heme exporter protein C</fullName>
    </recommendedName>
    <alternativeName>
        <fullName evidence="9">Cytochrome c-type biogenesis protein</fullName>
    </alternativeName>
</protein>
<proteinExistence type="inferred from homology"/>
<keyword evidence="7 9" id="KW-1133">Transmembrane helix</keyword>
<dbReference type="PANTHER" id="PTHR30071:SF1">
    <property type="entry name" value="CYTOCHROME B_B6 PROTEIN-RELATED"/>
    <property type="match status" value="1"/>
</dbReference>
<dbReference type="EMBL" id="QOPD01000008">
    <property type="protein sequence ID" value="RCL37629.1"/>
    <property type="molecule type" value="Genomic_DNA"/>
</dbReference>
<comment type="similarity">
    <text evidence="3 9">Belongs to the CcmC/CycZ/HelC family.</text>
</comment>
<comment type="subcellular location">
    <subcellularLocation>
        <location evidence="9">Cell inner membrane</location>
    </subcellularLocation>
    <subcellularLocation>
        <location evidence="2">Membrane</location>
        <topology evidence="2">Multi-pass membrane protein</topology>
    </subcellularLocation>
</comment>
<evidence type="ECO:0000259" key="10">
    <source>
        <dbReference type="Pfam" id="PF01578"/>
    </source>
</evidence>
<feature type="transmembrane region" description="Helical" evidence="9">
    <location>
        <begin position="127"/>
        <end position="146"/>
    </location>
</feature>
<organism evidence="11 12">
    <name type="scientific">SAR86 cluster bacterium</name>
    <dbReference type="NCBI Taxonomy" id="2030880"/>
    <lineage>
        <taxon>Bacteria</taxon>
        <taxon>Pseudomonadati</taxon>
        <taxon>Pseudomonadota</taxon>
        <taxon>Gammaproteobacteria</taxon>
        <taxon>SAR86 cluster</taxon>
    </lineage>
</organism>
<dbReference type="Pfam" id="PF01578">
    <property type="entry name" value="Cytochrom_C_asm"/>
    <property type="match status" value="1"/>
</dbReference>
<evidence type="ECO:0000256" key="8">
    <source>
        <dbReference type="ARBA" id="ARBA00023136"/>
    </source>
</evidence>
<evidence type="ECO:0000256" key="6">
    <source>
        <dbReference type="ARBA" id="ARBA00022748"/>
    </source>
</evidence>
<dbReference type="GO" id="GO:0015232">
    <property type="term" value="F:heme transmembrane transporter activity"/>
    <property type="evidence" value="ECO:0007669"/>
    <property type="project" value="InterPro"/>
</dbReference>